<keyword evidence="3" id="KW-1185">Reference proteome</keyword>
<dbReference type="EMBL" id="JABAIA010000001">
    <property type="protein sequence ID" value="NLR65526.1"/>
    <property type="molecule type" value="Genomic_DNA"/>
</dbReference>
<dbReference type="SMART" id="SM00860">
    <property type="entry name" value="SMI1_KNR4"/>
    <property type="match status" value="1"/>
</dbReference>
<dbReference type="RefSeq" id="WP_168871399.1">
    <property type="nucleotide sequence ID" value="NZ_JABAIA010000001.1"/>
</dbReference>
<accession>A0A847RRA4</accession>
<feature type="domain" description="Knr4/Smi1-like" evidence="1">
    <location>
        <begin position="42"/>
        <end position="212"/>
    </location>
</feature>
<evidence type="ECO:0000259" key="1">
    <source>
        <dbReference type="SMART" id="SM00860"/>
    </source>
</evidence>
<evidence type="ECO:0000313" key="2">
    <source>
        <dbReference type="EMBL" id="NLR65526.1"/>
    </source>
</evidence>
<comment type="caution">
    <text evidence="2">The sequence shown here is derived from an EMBL/GenBank/DDBJ whole genome shotgun (WGS) entry which is preliminary data.</text>
</comment>
<reference evidence="2 3" key="1">
    <citation type="submission" date="2020-04" db="EMBL/GenBank/DDBJ databases">
        <authorList>
            <person name="Yin C."/>
        </authorList>
    </citation>
    <scope>NUCLEOTIDE SEQUENCE [LARGE SCALE GENOMIC DNA]</scope>
    <source>
        <strain evidence="2 3">Ae27</strain>
    </source>
</reference>
<sequence>MKPNNSLAFFEYLKVETEAKWAQLELNDPYVSVNPGTKWLPGLSEEELQAFEKEMGFPFPEPLRNFYRTMNGVDRPFIYTYDDGSITEDNRFYSYPRDIDRIRDKIEWVYDACRITPAIVKARGISRIFPVWSHRFMMIDEPGHPILSMHGNDIIFYAFTLAELCRKDLVSTHGVRRHGEPTVRFWYPGWRKNPKMPKCRRRTGVMTKWLRGMKKKVLLQHRAKG</sequence>
<gene>
    <name evidence="2" type="ORF">HGH92_14515</name>
</gene>
<protein>
    <submittedName>
        <fullName evidence="2">SMI1/KNR4 family protein</fullName>
    </submittedName>
</protein>
<dbReference type="Proteomes" id="UP000570474">
    <property type="component" value="Unassembled WGS sequence"/>
</dbReference>
<dbReference type="InterPro" id="IPR018958">
    <property type="entry name" value="Knr4/Smi1-like_dom"/>
</dbReference>
<evidence type="ECO:0000313" key="3">
    <source>
        <dbReference type="Proteomes" id="UP000570474"/>
    </source>
</evidence>
<dbReference type="Pfam" id="PF09346">
    <property type="entry name" value="SMI1_KNR4"/>
    <property type="match status" value="1"/>
</dbReference>
<proteinExistence type="predicted"/>
<name>A0A847RRA4_9BACT</name>
<dbReference type="AlphaFoldDB" id="A0A847RRA4"/>
<organism evidence="2 3">
    <name type="scientific">Chitinophaga varians</name>
    <dbReference type="NCBI Taxonomy" id="2202339"/>
    <lineage>
        <taxon>Bacteria</taxon>
        <taxon>Pseudomonadati</taxon>
        <taxon>Bacteroidota</taxon>
        <taxon>Chitinophagia</taxon>
        <taxon>Chitinophagales</taxon>
        <taxon>Chitinophagaceae</taxon>
        <taxon>Chitinophaga</taxon>
    </lineage>
</organism>
<dbReference type="Gene3D" id="3.40.1580.10">
    <property type="entry name" value="SMI1/KNR4-like"/>
    <property type="match status" value="1"/>
</dbReference>
<dbReference type="SUPFAM" id="SSF160631">
    <property type="entry name" value="SMI1/KNR4-like"/>
    <property type="match status" value="1"/>
</dbReference>
<dbReference type="InterPro" id="IPR037883">
    <property type="entry name" value="Knr4/Smi1-like_sf"/>
</dbReference>